<dbReference type="EMBL" id="JBHSTQ010000012">
    <property type="protein sequence ID" value="MFC6387255.1"/>
    <property type="molecule type" value="Genomic_DNA"/>
</dbReference>
<dbReference type="RefSeq" id="WP_253076856.1">
    <property type="nucleotide sequence ID" value="NZ_JAMXWN010000012.1"/>
</dbReference>
<dbReference type="SUPFAM" id="SSF53187">
    <property type="entry name" value="Zn-dependent exopeptidases"/>
    <property type="match status" value="1"/>
</dbReference>
<dbReference type="InterPro" id="IPR012166">
    <property type="entry name" value="Uncharacterised_RocB"/>
</dbReference>
<evidence type="ECO:0000313" key="1">
    <source>
        <dbReference type="EMBL" id="MFC6387255.1"/>
    </source>
</evidence>
<dbReference type="InterPro" id="IPR002933">
    <property type="entry name" value="Peptidase_M20"/>
</dbReference>
<evidence type="ECO:0000313" key="2">
    <source>
        <dbReference type="Proteomes" id="UP001596267"/>
    </source>
</evidence>
<dbReference type="Proteomes" id="UP001596267">
    <property type="component" value="Unassembled WGS sequence"/>
</dbReference>
<dbReference type="PANTHER" id="PTHR43808:SF27">
    <property type="entry name" value="PROTEIN ROCB"/>
    <property type="match status" value="1"/>
</dbReference>
<dbReference type="Pfam" id="PF01546">
    <property type="entry name" value="Peptidase_M20"/>
    <property type="match status" value="1"/>
</dbReference>
<reference evidence="2" key="1">
    <citation type="journal article" date="2019" name="Int. J. Syst. Evol. Microbiol.">
        <title>The Global Catalogue of Microorganisms (GCM) 10K type strain sequencing project: providing services to taxonomists for standard genome sequencing and annotation.</title>
        <authorList>
            <consortium name="The Broad Institute Genomics Platform"/>
            <consortium name="The Broad Institute Genome Sequencing Center for Infectious Disease"/>
            <person name="Wu L."/>
            <person name="Ma J."/>
        </authorList>
    </citation>
    <scope>NUCLEOTIDE SEQUENCE [LARGE SCALE GENOMIC DNA]</scope>
    <source>
        <strain evidence="2">CCUG 42001</strain>
    </source>
</reference>
<gene>
    <name evidence="1" type="ORF">ACFP7A_11625</name>
</gene>
<name>A0ABW1WGQ2_9BACL</name>
<organism evidence="1 2">
    <name type="scientific">Sporolactobacillus kofuensis</name>
    <dbReference type="NCBI Taxonomy" id="269672"/>
    <lineage>
        <taxon>Bacteria</taxon>
        <taxon>Bacillati</taxon>
        <taxon>Bacillota</taxon>
        <taxon>Bacilli</taxon>
        <taxon>Bacillales</taxon>
        <taxon>Sporolactobacillaceae</taxon>
        <taxon>Sporolactobacillus</taxon>
    </lineage>
</organism>
<keyword evidence="2" id="KW-1185">Reference proteome</keyword>
<accession>A0ABW1WGQ2</accession>
<dbReference type="Gene3D" id="3.40.630.10">
    <property type="entry name" value="Zn peptidases"/>
    <property type="match status" value="1"/>
</dbReference>
<comment type="caution">
    <text evidence="1">The sequence shown here is derived from an EMBL/GenBank/DDBJ whole genome shotgun (WGS) entry which is preliminary data.</text>
</comment>
<dbReference type="PIRSF" id="PIRSF010386">
    <property type="entry name" value="RocB"/>
    <property type="match status" value="1"/>
</dbReference>
<protein>
    <submittedName>
        <fullName evidence="1">M20/M25/M40 family metallo-hydrolase</fullName>
    </submittedName>
</protein>
<dbReference type="InterPro" id="IPR050072">
    <property type="entry name" value="Peptidase_M20A"/>
</dbReference>
<proteinExistence type="predicted"/>
<sequence>MGKWQTIKQLRALLCELVKIPSVSGSEAENYFPEVLLHKLAELKYFQEHPDLLNQVPTGDGRFLISAFVRAQRPTSRTVILFSHFDVVDVHDYGKWKDIAFDPELLTQRFNEQKKKLPQAVQKDLDTGNWIFGRGTMDMKSGLTLHMSLIEAASEGRFEGNVLLVSVPDEEVNSVGMRAAIPHLLQLKERNQLEFVAAVNSEPMFSLYPGDQTNYLYTGSVGKVMPGFLCYGKETHVGEPYSGLNGNLMASFVTEAIELNTDLCDQDEGRLAPPPTNLIQKGLKDTYSVQIPHRAVTLFNLFMLERSIEEVTTILRKQAEQAAAKIESFYHKEAERYSEAIGSTIVDPKVRVLSYEELLKEACKSYGGEKVDKLIESLIAQRGDKDDRGLSIEIVDQLAILCKALAPMIILFYTPPFYPAVHSHHQPMIRQVVDKIQSLASKAYHTELIEQHYFSGISDLSYIGMPAKHGSMNEWTANMPIWDRGYSIPFAEMEQLAMPVLNLGPIGRDPHQWTERLDVDFSFVSLKELLSYCISEILAGDNHK</sequence>
<dbReference type="PANTHER" id="PTHR43808">
    <property type="entry name" value="ACETYLORNITHINE DEACETYLASE"/>
    <property type="match status" value="1"/>
</dbReference>